<dbReference type="PANTHER" id="PTHR10288">
    <property type="entry name" value="KH DOMAIN CONTAINING RNA BINDING PROTEIN"/>
    <property type="match status" value="1"/>
</dbReference>
<proteinExistence type="predicted"/>
<feature type="compositionally biased region" description="Polar residues" evidence="4">
    <location>
        <begin position="362"/>
        <end position="377"/>
    </location>
</feature>
<feature type="compositionally biased region" description="Low complexity" evidence="4">
    <location>
        <begin position="834"/>
        <end position="844"/>
    </location>
</feature>
<dbReference type="InterPro" id="IPR004087">
    <property type="entry name" value="KH_dom"/>
</dbReference>
<dbReference type="PROSITE" id="PS50084">
    <property type="entry name" value="KH_TYPE_1"/>
    <property type="match status" value="3"/>
</dbReference>
<feature type="compositionally biased region" description="Basic and acidic residues" evidence="4">
    <location>
        <begin position="1253"/>
        <end position="1267"/>
    </location>
</feature>
<feature type="region of interest" description="Disordered" evidence="4">
    <location>
        <begin position="1032"/>
        <end position="1083"/>
    </location>
</feature>
<dbReference type="InterPro" id="IPR004088">
    <property type="entry name" value="KH_dom_type_1"/>
</dbReference>
<feature type="compositionally biased region" description="Low complexity" evidence="4">
    <location>
        <begin position="85"/>
        <end position="94"/>
    </location>
</feature>
<dbReference type="OMA" id="MINVELA"/>
<feature type="domain" description="K Homology" evidence="5">
    <location>
        <begin position="101"/>
        <end position="171"/>
    </location>
</feature>
<dbReference type="SMART" id="SM00322">
    <property type="entry name" value="KH"/>
    <property type="match status" value="3"/>
</dbReference>
<keyword evidence="1" id="KW-0677">Repeat</keyword>
<evidence type="ECO:0000256" key="3">
    <source>
        <dbReference type="SAM" id="Coils"/>
    </source>
</evidence>
<gene>
    <name evidence="6" type="ORF">G7K_0229-t1</name>
</gene>
<feature type="compositionally biased region" description="Pro residues" evidence="4">
    <location>
        <begin position="621"/>
        <end position="633"/>
    </location>
</feature>
<feature type="compositionally biased region" description="Low complexity" evidence="4">
    <location>
        <begin position="634"/>
        <end position="656"/>
    </location>
</feature>
<feature type="compositionally biased region" description="Basic and acidic residues" evidence="4">
    <location>
        <begin position="1040"/>
        <end position="1058"/>
    </location>
</feature>
<reference evidence="6 7" key="2">
    <citation type="journal article" date="2014" name="J. Gen. Appl. Microbiol.">
        <title>The early diverging ascomycetous budding yeast Saitoella complicata has three histone deacetylases belonging to the Clr6, Hos2, and Rpd3 lineages.</title>
        <authorList>
            <person name="Nishida H."/>
            <person name="Matsumoto T."/>
            <person name="Kondo S."/>
            <person name="Hamamoto M."/>
            <person name="Yoshikawa H."/>
        </authorList>
    </citation>
    <scope>NUCLEOTIDE SEQUENCE [LARGE SCALE GENOMIC DNA]</scope>
    <source>
        <strain evidence="6 7">NRRL Y-17804</strain>
    </source>
</reference>
<reference evidence="6 7" key="1">
    <citation type="journal article" date="2011" name="J. Gen. Appl. Microbiol.">
        <title>Draft genome sequencing of the enigmatic yeast Saitoella complicata.</title>
        <authorList>
            <person name="Nishida H."/>
            <person name="Hamamoto M."/>
            <person name="Sugiyama J."/>
        </authorList>
    </citation>
    <scope>NUCLEOTIDE SEQUENCE [LARGE SCALE GENOMIC DNA]</scope>
    <source>
        <strain evidence="6 7">NRRL Y-17804</strain>
    </source>
</reference>
<feature type="region of interest" description="Disordered" evidence="4">
    <location>
        <begin position="356"/>
        <end position="380"/>
    </location>
</feature>
<evidence type="ECO:0000313" key="6">
    <source>
        <dbReference type="EMBL" id="GAO45984.1"/>
    </source>
</evidence>
<feature type="domain" description="K Homology" evidence="5">
    <location>
        <begin position="387"/>
        <end position="457"/>
    </location>
</feature>
<name>A0A0E9N829_SAICN</name>
<keyword evidence="7" id="KW-1185">Reference proteome</keyword>
<evidence type="ECO:0000256" key="4">
    <source>
        <dbReference type="SAM" id="MobiDB-lite"/>
    </source>
</evidence>
<keyword evidence="3" id="KW-0175">Coiled coil</keyword>
<dbReference type="GO" id="GO:0003723">
    <property type="term" value="F:RNA binding"/>
    <property type="evidence" value="ECO:0007669"/>
    <property type="project" value="UniProtKB-UniRule"/>
</dbReference>
<feature type="compositionally biased region" description="Low complexity" evidence="4">
    <location>
        <begin position="1148"/>
        <end position="1163"/>
    </location>
</feature>
<dbReference type="CDD" id="cd22439">
    <property type="entry name" value="KH-I_PCBP_rpt3"/>
    <property type="match status" value="1"/>
</dbReference>
<dbReference type="Proteomes" id="UP000033140">
    <property type="component" value="Unassembled WGS sequence"/>
</dbReference>
<protein>
    <recommendedName>
        <fullName evidence="5">K Homology domain-containing protein</fullName>
    </recommendedName>
</protein>
<feature type="coiled-coil region" evidence="3">
    <location>
        <begin position="1180"/>
        <end position="1207"/>
    </location>
</feature>
<feature type="region of interest" description="Disordered" evidence="4">
    <location>
        <begin position="45"/>
        <end position="97"/>
    </location>
</feature>
<feature type="region of interest" description="Disordered" evidence="4">
    <location>
        <begin position="492"/>
        <end position="511"/>
    </location>
</feature>
<dbReference type="InterPro" id="IPR036612">
    <property type="entry name" value="KH_dom_type_1_sf"/>
</dbReference>
<evidence type="ECO:0000259" key="5">
    <source>
        <dbReference type="SMART" id="SM00322"/>
    </source>
</evidence>
<feature type="region of interest" description="Disordered" evidence="4">
    <location>
        <begin position="557"/>
        <end position="595"/>
    </location>
</feature>
<feature type="compositionally biased region" description="Basic and acidic residues" evidence="4">
    <location>
        <begin position="980"/>
        <end position="989"/>
    </location>
</feature>
<organism evidence="6 7">
    <name type="scientific">Saitoella complicata (strain BCRC 22490 / CBS 7301 / JCM 7358 / NBRC 10748 / NRRL Y-17804)</name>
    <dbReference type="NCBI Taxonomy" id="698492"/>
    <lineage>
        <taxon>Eukaryota</taxon>
        <taxon>Fungi</taxon>
        <taxon>Dikarya</taxon>
        <taxon>Ascomycota</taxon>
        <taxon>Taphrinomycotina</taxon>
        <taxon>Taphrinomycotina incertae sedis</taxon>
        <taxon>Saitoella</taxon>
    </lineage>
</organism>
<feature type="compositionally biased region" description="Pro residues" evidence="4">
    <location>
        <begin position="1310"/>
        <end position="1319"/>
    </location>
</feature>
<dbReference type="EMBL" id="BACD03000002">
    <property type="protein sequence ID" value="GAO45984.1"/>
    <property type="molecule type" value="Genomic_DNA"/>
</dbReference>
<evidence type="ECO:0000256" key="1">
    <source>
        <dbReference type="ARBA" id="ARBA00022737"/>
    </source>
</evidence>
<feature type="domain" description="K Homology" evidence="5">
    <location>
        <begin position="183"/>
        <end position="254"/>
    </location>
</feature>
<feature type="compositionally biased region" description="Basic and acidic residues" evidence="4">
    <location>
        <begin position="848"/>
        <end position="875"/>
    </location>
</feature>
<feature type="compositionally biased region" description="Polar residues" evidence="4">
    <location>
        <begin position="564"/>
        <end position="574"/>
    </location>
</feature>
<evidence type="ECO:0000256" key="2">
    <source>
        <dbReference type="PROSITE-ProRule" id="PRU00117"/>
    </source>
</evidence>
<accession>A0A0E9N829</accession>
<feature type="region of interest" description="Disordered" evidence="4">
    <location>
        <begin position="1118"/>
        <end position="1170"/>
    </location>
</feature>
<keyword evidence="2" id="KW-0694">RNA-binding</keyword>
<dbReference type="Pfam" id="PF00013">
    <property type="entry name" value="KH_1"/>
    <property type="match status" value="3"/>
</dbReference>
<dbReference type="STRING" id="698492.A0A0E9N829"/>
<dbReference type="Gene3D" id="3.30.1370.10">
    <property type="entry name" value="K Homology domain, type 1"/>
    <property type="match status" value="3"/>
</dbReference>
<feature type="compositionally biased region" description="Pro residues" evidence="4">
    <location>
        <begin position="578"/>
        <end position="595"/>
    </location>
</feature>
<sequence>MSRRSLETGNMRATSCVITDQIGIDNRRAVCVRCGSVPLATILNSPSLSFSTHPPSPPPSITNRRLNRIMSPDTASTKRPHPDSDTTSSPTSKRPTIDESNFIDIRALVTKKEAATIIGKGGENVSSLREQGGARVSLSENLRGSVERIVTVSGTPETVAKTFGLIIRILTGEPQEPSTSTSKTYALRLLIPHSLLGHLIGPSGTTIRQIQSLSNARLNASEGLLPLSTERALVVVGVADAVHIALWHVCVKMREKLEKSPGGGEGLLAGVVGYNPVPVVGVYAHPGRIGKKAIMEGMVVGSVPYGMQAVGAVGAVGLGQVGCAGAGAGVGYAAAATTVPSDPQAAAAYATPTPAGPYVGPTQPSSATPNPASTAGTATGGIPIPGQPLTQNIYIPNDMVGAIIGKGGAKINEIRQMSGSHIKINEPADNSAERLVTITGTPEANQMALYMLYSRLEQEKHRMSAAFNGTIMPFAPDENALAELSKLAKLRDQVRQNSHPSLKRRREELESPPHEFVAAAAAAGVTVTKGKEEVRKPKPSEDKLRLEQLLRAKIAAKKAEIGSKTATPNPGSSVPTPTETPAPTLPQQPQFPFPPPPFPFIPGFLPPMPIPIPGMPFPPPIPGLGIPAPPLPQIPSATNTTPSQTTPAPAQVAASTGFGVGPPPPPNAAPPPPPPELAAMIAASTPRPGSGGVAPPPEVVAPPVHAPNVVRSMVEAKVGAGAVAEIGREKAHTSKSPAAKKQKAMIAPSAAAPGRVIPPPTEPERSLPAPGKGDHRSDAKPPTGPAALTNKQARRERDRIEKKARHYSSFDSPPRGCGEVVLPYDMGMGLPYDSAPAPAPVRRASPPRKVEGGKGKDTEKEKVKTKKLAAEDKPAALDSTKNAPSKSAPQTDEPKAPVLAVLDHGTITRQQFPPIHPSQLIRPLDTSAVEDVRMRSPSPPPPRVLRDRDDIRAPRPMGQPVRQPLATEAEQPVQDEHEEYDPTRADLHLPRRRASLGRAREGEGSVYGPGQWEEERYGYERPRFGYEEYYRYGLGPGPGPERRYGYGMDEDRERERGRSLVRRRSPSPPVRRGRSVLSPRHFDRRTMSPSLIAEWQRAAERDPEERERMKKYYPDELIPHLQDPHVRAPSVVPPPRSIRAESRAPPRGAAYGYGSEYGSAAGYPDDHFPMDREHVRDPYVEQRMADLARKRWELEQQERELTRMAMDLSRRHGMNRDREGSVRPPPTSMYGFGHGMEEERNRWGMPPPLPLPLRERERGMYPGRRDGSVYPGGREGSVRPPPVYPGGREASRPPPMRDDEYSPGLGRMMLPPPPPPPPMSYREGSVRPSHGGWDGRMPPPARARAASVRPIASREEYEDRMRYLDRQRREREYEYDHEYPGRGQTGEREWSYGVGVHVGSKSGRRMTARAKPRSTIFLSQVKIHRARGGLSAKVNPDLDVESRSETPLDYPKGAPRDPLAFTLLQVRVVVEVRMTFSHSWVSFGIAVGVEWSSGNGINRSGWATLGFCSSYPDRLARYTLSRKQPPFFKLLNFGPAAQLLSPVEKVQHHPSRIPCNHLATRSQENREFNRRESLDLRVRFFAFVTRRFLAFLLSSFLHLPRSSSLFLRSSGFRFSTAVGFSFRQFSVRFLGQRFATFCSQILTAEGAYIPV</sequence>
<reference evidence="6 7" key="3">
    <citation type="journal article" date="2015" name="Genome Announc.">
        <title>Draft Genome Sequence of the Archiascomycetous Yeast Saitoella complicata.</title>
        <authorList>
            <person name="Yamauchi K."/>
            <person name="Kondo S."/>
            <person name="Hamamoto M."/>
            <person name="Takahashi Y."/>
            <person name="Ogura Y."/>
            <person name="Hayashi T."/>
            <person name="Nishida H."/>
        </authorList>
    </citation>
    <scope>NUCLEOTIDE SEQUENCE [LARGE SCALE GENOMIC DNA]</scope>
    <source>
        <strain evidence="6 7">NRRL Y-17804</strain>
    </source>
</reference>
<feature type="region of interest" description="Disordered" evidence="4">
    <location>
        <begin position="727"/>
        <end position="1010"/>
    </location>
</feature>
<evidence type="ECO:0000313" key="7">
    <source>
        <dbReference type="Proteomes" id="UP000033140"/>
    </source>
</evidence>
<feature type="region of interest" description="Disordered" evidence="4">
    <location>
        <begin position="621"/>
        <end position="699"/>
    </location>
</feature>
<feature type="compositionally biased region" description="Pro residues" evidence="4">
    <location>
        <begin position="661"/>
        <end position="676"/>
    </location>
</feature>
<feature type="compositionally biased region" description="Basic and acidic residues" evidence="4">
    <location>
        <begin position="1289"/>
        <end position="1300"/>
    </location>
</feature>
<comment type="caution">
    <text evidence="6">The sequence shown here is derived from an EMBL/GenBank/DDBJ whole genome shotgun (WGS) entry which is preliminary data.</text>
</comment>
<feature type="region of interest" description="Disordered" evidence="4">
    <location>
        <begin position="1213"/>
        <end position="1349"/>
    </location>
</feature>
<dbReference type="SUPFAM" id="SSF54791">
    <property type="entry name" value="Eukaryotic type KH-domain (KH-domain type I)"/>
    <property type="match status" value="3"/>
</dbReference>
<feature type="compositionally biased region" description="Basic and acidic residues" evidence="4">
    <location>
        <begin position="944"/>
        <end position="953"/>
    </location>
</feature>
<feature type="compositionally biased region" description="Polar residues" evidence="4">
    <location>
        <begin position="879"/>
        <end position="890"/>
    </location>
</feature>